<reference evidence="2" key="1">
    <citation type="submission" date="2015-01" db="EMBL/GenBank/DDBJ databases">
        <title>Draft genome sequence of Rhodococcus pyridinivorans strain KG-16, a hydrocarbon-degrading bacterium.</title>
        <authorList>
            <person name="Aggarwal R.K."/>
            <person name="Dawar C."/>
        </authorList>
    </citation>
    <scope>NUCLEOTIDE SEQUENCE [LARGE SCALE GENOMIC DNA]</scope>
    <source>
        <strain evidence="2">KG-16</strain>
    </source>
</reference>
<dbReference type="SUPFAM" id="SSF142906">
    <property type="entry name" value="YjbR-like"/>
    <property type="match status" value="1"/>
</dbReference>
<dbReference type="AlphaFoldDB" id="A0A0V9UH11"/>
<dbReference type="PATRIC" id="fig|1441730.3.peg.3672"/>
<dbReference type="EMBL" id="AZXY01000009">
    <property type="protein sequence ID" value="KSZ57314.1"/>
    <property type="molecule type" value="Genomic_DNA"/>
</dbReference>
<sequence length="131" mass="14669">MPHPVMFDEADPVLARVRSLALALPGASEKISHGRPFFSTRTAFAVYGGGEKGTRAPFPRSLIVKPDEEERRALLEEPHTYVPMYFGPSGWVGYDLARPEVDWDEVAELLDMSYRQTAPPKLVRELDARLG</sequence>
<organism evidence="1 2">
    <name type="scientific">Rhodococcus pyridinivorans KG-16</name>
    <dbReference type="NCBI Taxonomy" id="1441730"/>
    <lineage>
        <taxon>Bacteria</taxon>
        <taxon>Bacillati</taxon>
        <taxon>Actinomycetota</taxon>
        <taxon>Actinomycetes</taxon>
        <taxon>Mycobacteriales</taxon>
        <taxon>Nocardiaceae</taxon>
        <taxon>Rhodococcus</taxon>
    </lineage>
</organism>
<dbReference type="Pfam" id="PF04237">
    <property type="entry name" value="YjbR"/>
    <property type="match status" value="1"/>
</dbReference>
<comment type="caution">
    <text evidence="1">The sequence shown here is derived from an EMBL/GenBank/DDBJ whole genome shotgun (WGS) entry which is preliminary data.</text>
</comment>
<proteinExistence type="predicted"/>
<protein>
    <submittedName>
        <fullName evidence="1">Phosphoribosylglycinamide formyltransferase</fullName>
    </submittedName>
</protein>
<evidence type="ECO:0000313" key="2">
    <source>
        <dbReference type="Proteomes" id="UP000053060"/>
    </source>
</evidence>
<name>A0A0V9UH11_9NOCA</name>
<dbReference type="Proteomes" id="UP000053060">
    <property type="component" value="Unassembled WGS sequence"/>
</dbReference>
<keyword evidence="1" id="KW-0808">Transferase</keyword>
<dbReference type="Gene3D" id="3.90.1150.30">
    <property type="match status" value="1"/>
</dbReference>
<dbReference type="RefSeq" id="WP_060653010.1">
    <property type="nucleotide sequence ID" value="NZ_AZXY01000009.1"/>
</dbReference>
<gene>
    <name evidence="1" type="ORF">Z045_17620</name>
</gene>
<accession>A0A0V9UH11</accession>
<dbReference type="InterPro" id="IPR038056">
    <property type="entry name" value="YjbR-like_sf"/>
</dbReference>
<dbReference type="InterPro" id="IPR058532">
    <property type="entry name" value="YjbR/MT2646/Rv2570-like"/>
</dbReference>
<reference evidence="1 2" key="2">
    <citation type="journal article" date="2016" name="Genome Announc.">
        <title>Draft Genome Sequence of a Versatile Hydrocarbon-Degrading Bacterium, Rhodococcus pyridinivorans Strain KG-16, Collected from Oil Fields in India.</title>
        <authorList>
            <person name="Aggarwal R.K."/>
            <person name="Dawar C."/>
            <person name="Phanindranath R."/>
            <person name="Mutnuri L."/>
            <person name="Dayal A.M."/>
        </authorList>
    </citation>
    <scope>NUCLEOTIDE SEQUENCE [LARGE SCALE GENOMIC DNA]</scope>
    <source>
        <strain evidence="1 2">KG-16</strain>
    </source>
</reference>
<evidence type="ECO:0000313" key="1">
    <source>
        <dbReference type="EMBL" id="KSZ57314.1"/>
    </source>
</evidence>
<dbReference type="GO" id="GO:0016740">
    <property type="term" value="F:transferase activity"/>
    <property type="evidence" value="ECO:0007669"/>
    <property type="project" value="UniProtKB-KW"/>
</dbReference>